<evidence type="ECO:0000256" key="6">
    <source>
        <dbReference type="SAM" id="MobiDB-lite"/>
    </source>
</evidence>
<keyword evidence="9" id="KW-1185">Reference proteome</keyword>
<evidence type="ECO:0000256" key="1">
    <source>
        <dbReference type="ARBA" id="ARBA00022630"/>
    </source>
</evidence>
<dbReference type="SUPFAM" id="SSF51905">
    <property type="entry name" value="FAD/NAD(P)-binding domain"/>
    <property type="match status" value="1"/>
</dbReference>
<evidence type="ECO:0000259" key="7">
    <source>
        <dbReference type="Pfam" id="PF01593"/>
    </source>
</evidence>
<keyword evidence="1" id="KW-0285">Flavoprotein</keyword>
<name>A0ABP6RQZ7_9PSEU</name>
<protein>
    <submittedName>
        <fullName evidence="8">FAD-dependent oxidoreductase</fullName>
    </submittedName>
</protein>
<dbReference type="InterPro" id="IPR036188">
    <property type="entry name" value="FAD/NAD-bd_sf"/>
</dbReference>
<evidence type="ECO:0000256" key="5">
    <source>
        <dbReference type="ARBA" id="ARBA00023027"/>
    </source>
</evidence>
<dbReference type="RefSeq" id="WP_258348933.1">
    <property type="nucleotide sequence ID" value="NZ_BAAAYK010000038.1"/>
</dbReference>
<feature type="region of interest" description="Disordered" evidence="6">
    <location>
        <begin position="535"/>
        <end position="567"/>
    </location>
</feature>
<keyword evidence="4" id="KW-0521">NADP</keyword>
<evidence type="ECO:0000256" key="4">
    <source>
        <dbReference type="ARBA" id="ARBA00022857"/>
    </source>
</evidence>
<dbReference type="Proteomes" id="UP001500483">
    <property type="component" value="Unassembled WGS sequence"/>
</dbReference>
<accession>A0ABP6RQZ7</accession>
<dbReference type="PROSITE" id="PS51257">
    <property type="entry name" value="PROKAR_LIPOPROTEIN"/>
    <property type="match status" value="1"/>
</dbReference>
<organism evidence="8 9">
    <name type="scientific">Saccharopolyspora gregorii</name>
    <dbReference type="NCBI Taxonomy" id="33914"/>
    <lineage>
        <taxon>Bacteria</taxon>
        <taxon>Bacillati</taxon>
        <taxon>Actinomycetota</taxon>
        <taxon>Actinomycetes</taxon>
        <taxon>Pseudonocardiales</taxon>
        <taxon>Pseudonocardiaceae</taxon>
        <taxon>Saccharopolyspora</taxon>
    </lineage>
</organism>
<keyword evidence="5" id="KW-0520">NAD</keyword>
<evidence type="ECO:0000313" key="9">
    <source>
        <dbReference type="Proteomes" id="UP001500483"/>
    </source>
</evidence>
<dbReference type="InterPro" id="IPR052206">
    <property type="entry name" value="Retinol_saturase"/>
</dbReference>
<sequence length="567" mass="63380">MNRETMIIIGGGLGGLSTGCYAQMNGYRSRIFEMHEIPGGCCTAWDKGDFTFDICVSWLLGNGPGNEMHQIWLELGALQGKEMRHFDVFNVVRARDGRAVYFYSDPDRLQAHLTELSPADARLIRHFCNGLRKFRKAITVYPFLKPVGLMGRFERWRMLASFLPYLNVIRTSITTLMTDYSAKFRDPLLREAFNFILYEKHPAFPVLPFYFQLASHANRSAGVPEGGSQGLSDSIEQRYHRLGGRITYNAKVVEVLVEDDRAVGVRLSDGSEHRADIVVSACDGRTTTMELLGGRYLSDDHRRLYEKTIDEPGMIFPGYFALFLGLDRPFPEVDPCTTHLLDEDVASKLIGLRHPSINVQFRSEHYPELAPPGGAVVYATYFCDIEPWRALSTGPEQRTRVRHGTEVHTLPVRRGTAYYAAKRQVKDALVDHLDTCHPGLRDAVVTRDISTPLTQVRYTGNYDGTVLGWQPFVDGGEDMEEAIKKHGPRLPGLANFYLSGVWATTGGLIRAVGAGRQVMHFVCRDDAKEFTAHIDESAPPPTHRVIPVGPDVPRQAAAAEPAPKRGA</sequence>
<gene>
    <name evidence="8" type="ORF">GCM10020366_26970</name>
</gene>
<dbReference type="PANTHER" id="PTHR46091:SF3">
    <property type="entry name" value="AMINE OXIDASE DOMAIN-CONTAINING PROTEIN"/>
    <property type="match status" value="1"/>
</dbReference>
<reference evidence="9" key="1">
    <citation type="journal article" date="2019" name="Int. J. Syst. Evol. Microbiol.">
        <title>The Global Catalogue of Microorganisms (GCM) 10K type strain sequencing project: providing services to taxonomists for standard genome sequencing and annotation.</title>
        <authorList>
            <consortium name="The Broad Institute Genomics Platform"/>
            <consortium name="The Broad Institute Genome Sequencing Center for Infectious Disease"/>
            <person name="Wu L."/>
            <person name="Ma J."/>
        </authorList>
    </citation>
    <scope>NUCLEOTIDE SEQUENCE [LARGE SCALE GENOMIC DNA]</scope>
    <source>
        <strain evidence="9">JCM 9687</strain>
    </source>
</reference>
<evidence type="ECO:0000256" key="2">
    <source>
        <dbReference type="ARBA" id="ARBA00022729"/>
    </source>
</evidence>
<evidence type="ECO:0000313" key="8">
    <source>
        <dbReference type="EMBL" id="GAA3357732.1"/>
    </source>
</evidence>
<dbReference type="Pfam" id="PF01593">
    <property type="entry name" value="Amino_oxidase"/>
    <property type="match status" value="1"/>
</dbReference>
<dbReference type="PANTHER" id="PTHR46091">
    <property type="entry name" value="BLR7054 PROTEIN"/>
    <property type="match status" value="1"/>
</dbReference>
<keyword evidence="2" id="KW-0732">Signal</keyword>
<proteinExistence type="predicted"/>
<evidence type="ECO:0000256" key="3">
    <source>
        <dbReference type="ARBA" id="ARBA00022827"/>
    </source>
</evidence>
<comment type="caution">
    <text evidence="8">The sequence shown here is derived from an EMBL/GenBank/DDBJ whole genome shotgun (WGS) entry which is preliminary data.</text>
</comment>
<keyword evidence="3" id="KW-0274">FAD</keyword>
<dbReference type="InterPro" id="IPR002937">
    <property type="entry name" value="Amino_oxidase"/>
</dbReference>
<dbReference type="EMBL" id="BAAAYK010000038">
    <property type="protein sequence ID" value="GAA3357732.1"/>
    <property type="molecule type" value="Genomic_DNA"/>
</dbReference>
<feature type="domain" description="Amine oxidase" evidence="7">
    <location>
        <begin position="14"/>
        <end position="383"/>
    </location>
</feature>
<dbReference type="Gene3D" id="3.50.50.60">
    <property type="entry name" value="FAD/NAD(P)-binding domain"/>
    <property type="match status" value="2"/>
</dbReference>